<feature type="binding site" evidence="9">
    <location>
        <position position="129"/>
    </location>
    <ligand>
        <name>ATP</name>
        <dbReference type="ChEBI" id="CHEBI:30616"/>
    </ligand>
</feature>
<evidence type="ECO:0000256" key="8">
    <source>
        <dbReference type="ARBA" id="ARBA00048679"/>
    </source>
</evidence>
<dbReference type="EMBL" id="JAHRIQ010088729">
    <property type="protein sequence ID" value="MEQ2250141.1"/>
    <property type="molecule type" value="Genomic_DNA"/>
</dbReference>
<evidence type="ECO:0000256" key="7">
    <source>
        <dbReference type="ARBA" id="ARBA00047899"/>
    </source>
</evidence>
<evidence type="ECO:0000256" key="1">
    <source>
        <dbReference type="ARBA" id="ARBA00012513"/>
    </source>
</evidence>
<accession>A0ABV0UYC6</accession>
<comment type="caution">
    <text evidence="12">The sequence shown here is derived from an EMBL/GenBank/DDBJ whole genome shotgun (WGS) entry which is preliminary data.</text>
</comment>
<comment type="catalytic activity">
    <reaction evidence="8">
        <text>L-seryl-[protein] + ATP = O-phospho-L-seryl-[protein] + ADP + H(+)</text>
        <dbReference type="Rhea" id="RHEA:17989"/>
        <dbReference type="Rhea" id="RHEA-COMP:9863"/>
        <dbReference type="Rhea" id="RHEA-COMP:11604"/>
        <dbReference type="ChEBI" id="CHEBI:15378"/>
        <dbReference type="ChEBI" id="CHEBI:29999"/>
        <dbReference type="ChEBI" id="CHEBI:30616"/>
        <dbReference type="ChEBI" id="CHEBI:83421"/>
        <dbReference type="ChEBI" id="CHEBI:456216"/>
        <dbReference type="EC" id="2.7.11.1"/>
    </reaction>
</comment>
<feature type="non-terminal residue" evidence="12">
    <location>
        <position position="1"/>
    </location>
</feature>
<dbReference type="InterPro" id="IPR000719">
    <property type="entry name" value="Prot_kinase_dom"/>
</dbReference>
<feature type="region of interest" description="Disordered" evidence="10">
    <location>
        <begin position="1"/>
        <end position="40"/>
    </location>
</feature>
<comment type="catalytic activity">
    <reaction evidence="7">
        <text>L-threonyl-[protein] + ATP = O-phospho-L-threonyl-[protein] + ADP + H(+)</text>
        <dbReference type="Rhea" id="RHEA:46608"/>
        <dbReference type="Rhea" id="RHEA-COMP:11060"/>
        <dbReference type="Rhea" id="RHEA-COMP:11605"/>
        <dbReference type="ChEBI" id="CHEBI:15378"/>
        <dbReference type="ChEBI" id="CHEBI:30013"/>
        <dbReference type="ChEBI" id="CHEBI:30616"/>
        <dbReference type="ChEBI" id="CHEBI:61977"/>
        <dbReference type="ChEBI" id="CHEBI:456216"/>
        <dbReference type="EC" id="2.7.11.1"/>
    </reaction>
</comment>
<feature type="domain" description="Protein kinase" evidence="11">
    <location>
        <begin position="100"/>
        <end position="143"/>
    </location>
</feature>
<dbReference type="InterPro" id="IPR011009">
    <property type="entry name" value="Kinase-like_dom_sf"/>
</dbReference>
<sequence length="143" mass="16256">YPLVTKLDFDKEPTPGPKHYAAPDDVREPPAQNKMPNKDDVEDALSEFNFLNKRISTVLEPDSDGVLEPEFQHPDLELTSIQKHTEIREEEQFHFSLQDFKCVAVLGRGHFGKVLLSEYKSTGEMFAIKALKKGDIVARDEVD</sequence>
<keyword evidence="3" id="KW-0808">Transferase</keyword>
<evidence type="ECO:0000256" key="10">
    <source>
        <dbReference type="SAM" id="MobiDB-lite"/>
    </source>
</evidence>
<gene>
    <name evidence="12" type="primary">PKN2_4</name>
    <name evidence="12" type="ORF">ILYODFUR_036720</name>
</gene>
<evidence type="ECO:0000256" key="9">
    <source>
        <dbReference type="PROSITE-ProRule" id="PRU10141"/>
    </source>
</evidence>
<evidence type="ECO:0000313" key="12">
    <source>
        <dbReference type="EMBL" id="MEQ2250141.1"/>
    </source>
</evidence>
<dbReference type="InterPro" id="IPR050236">
    <property type="entry name" value="Ser_Thr_kinase_AGC"/>
</dbReference>
<evidence type="ECO:0000256" key="2">
    <source>
        <dbReference type="ARBA" id="ARBA00022527"/>
    </source>
</evidence>
<proteinExistence type="predicted"/>
<dbReference type="SUPFAM" id="SSF56112">
    <property type="entry name" value="Protein kinase-like (PK-like)"/>
    <property type="match status" value="1"/>
</dbReference>
<organism evidence="12 13">
    <name type="scientific">Ilyodon furcidens</name>
    <name type="common">goldbreast splitfin</name>
    <dbReference type="NCBI Taxonomy" id="33524"/>
    <lineage>
        <taxon>Eukaryota</taxon>
        <taxon>Metazoa</taxon>
        <taxon>Chordata</taxon>
        <taxon>Craniata</taxon>
        <taxon>Vertebrata</taxon>
        <taxon>Euteleostomi</taxon>
        <taxon>Actinopterygii</taxon>
        <taxon>Neopterygii</taxon>
        <taxon>Teleostei</taxon>
        <taxon>Neoteleostei</taxon>
        <taxon>Acanthomorphata</taxon>
        <taxon>Ovalentaria</taxon>
        <taxon>Atherinomorphae</taxon>
        <taxon>Cyprinodontiformes</taxon>
        <taxon>Goodeidae</taxon>
        <taxon>Ilyodon</taxon>
    </lineage>
</organism>
<evidence type="ECO:0000313" key="13">
    <source>
        <dbReference type="Proteomes" id="UP001482620"/>
    </source>
</evidence>
<dbReference type="PROSITE" id="PS50011">
    <property type="entry name" value="PROTEIN_KINASE_DOM"/>
    <property type="match status" value="1"/>
</dbReference>
<keyword evidence="13" id="KW-1185">Reference proteome</keyword>
<evidence type="ECO:0000256" key="5">
    <source>
        <dbReference type="ARBA" id="ARBA00022777"/>
    </source>
</evidence>
<evidence type="ECO:0000256" key="6">
    <source>
        <dbReference type="ARBA" id="ARBA00022840"/>
    </source>
</evidence>
<evidence type="ECO:0000256" key="3">
    <source>
        <dbReference type="ARBA" id="ARBA00022679"/>
    </source>
</evidence>
<dbReference type="PANTHER" id="PTHR24356:SF322">
    <property type="entry name" value="SERINE_THREONINE-PROTEIN KINASE N2"/>
    <property type="match status" value="1"/>
</dbReference>
<evidence type="ECO:0000259" key="11">
    <source>
        <dbReference type="PROSITE" id="PS50011"/>
    </source>
</evidence>
<protein>
    <recommendedName>
        <fullName evidence="1">non-specific serine/threonine protein kinase</fullName>
        <ecNumber evidence="1">2.7.11.1</ecNumber>
    </recommendedName>
</protein>
<dbReference type="Proteomes" id="UP001482620">
    <property type="component" value="Unassembled WGS sequence"/>
</dbReference>
<dbReference type="PANTHER" id="PTHR24356">
    <property type="entry name" value="SERINE/THREONINE-PROTEIN KINASE"/>
    <property type="match status" value="1"/>
</dbReference>
<name>A0ABV0UYC6_9TELE</name>
<keyword evidence="5 12" id="KW-0418">Kinase</keyword>
<keyword evidence="6 9" id="KW-0067">ATP-binding</keyword>
<reference evidence="12 13" key="1">
    <citation type="submission" date="2021-06" db="EMBL/GenBank/DDBJ databases">
        <authorList>
            <person name="Palmer J.M."/>
        </authorList>
    </citation>
    <scope>NUCLEOTIDE SEQUENCE [LARGE SCALE GENOMIC DNA]</scope>
    <source>
        <strain evidence="13">if_2019</strain>
        <tissue evidence="12">Muscle</tissue>
    </source>
</reference>
<dbReference type="Gene3D" id="3.30.200.20">
    <property type="entry name" value="Phosphorylase Kinase, domain 1"/>
    <property type="match status" value="1"/>
</dbReference>
<keyword evidence="2" id="KW-0723">Serine/threonine-protein kinase</keyword>
<dbReference type="PROSITE" id="PS00107">
    <property type="entry name" value="PROTEIN_KINASE_ATP"/>
    <property type="match status" value="1"/>
</dbReference>
<keyword evidence="4 9" id="KW-0547">Nucleotide-binding</keyword>
<dbReference type="EC" id="2.7.11.1" evidence="1"/>
<evidence type="ECO:0000256" key="4">
    <source>
        <dbReference type="ARBA" id="ARBA00022741"/>
    </source>
</evidence>
<dbReference type="InterPro" id="IPR017441">
    <property type="entry name" value="Protein_kinase_ATP_BS"/>
</dbReference>
<feature type="non-terminal residue" evidence="12">
    <location>
        <position position="143"/>
    </location>
</feature>
<dbReference type="GO" id="GO:0016301">
    <property type="term" value="F:kinase activity"/>
    <property type="evidence" value="ECO:0007669"/>
    <property type="project" value="UniProtKB-KW"/>
</dbReference>